<comment type="subcellular location">
    <subcellularLocation>
        <location evidence="1">Nucleus</location>
    </subcellularLocation>
</comment>
<keyword evidence="2" id="KW-0217">Developmental protein</keyword>
<evidence type="ECO:0000313" key="11">
    <source>
        <dbReference type="Proteomes" id="UP001176961"/>
    </source>
</evidence>
<keyword evidence="6" id="KW-0804">Transcription</keyword>
<proteinExistence type="predicted"/>
<dbReference type="SMART" id="SM00351">
    <property type="entry name" value="PAX"/>
    <property type="match status" value="1"/>
</dbReference>
<dbReference type="GO" id="GO:0000981">
    <property type="term" value="F:DNA-binding transcription factor activity, RNA polymerase II-specific"/>
    <property type="evidence" value="ECO:0007669"/>
    <property type="project" value="TreeGrafter"/>
</dbReference>
<dbReference type="PRINTS" id="PR00027">
    <property type="entry name" value="PAIREDBOX"/>
</dbReference>
<dbReference type="GO" id="GO:0000978">
    <property type="term" value="F:RNA polymerase II cis-regulatory region sequence-specific DNA binding"/>
    <property type="evidence" value="ECO:0007669"/>
    <property type="project" value="TreeGrafter"/>
</dbReference>
<name>A0AA36M8W2_CYLNA</name>
<comment type="caution">
    <text evidence="10">The sequence shown here is derived from an EMBL/GenBank/DDBJ whole genome shotgun (WGS) entry which is preliminary data.</text>
</comment>
<evidence type="ECO:0000256" key="7">
    <source>
        <dbReference type="ARBA" id="ARBA00023242"/>
    </source>
</evidence>
<dbReference type="Pfam" id="PF00292">
    <property type="entry name" value="PAX"/>
    <property type="match status" value="1"/>
</dbReference>
<dbReference type="Proteomes" id="UP001176961">
    <property type="component" value="Unassembled WGS sequence"/>
</dbReference>
<evidence type="ECO:0000313" key="10">
    <source>
        <dbReference type="EMBL" id="CAJ0603769.1"/>
    </source>
</evidence>
<organism evidence="10 11">
    <name type="scientific">Cylicocyclus nassatus</name>
    <name type="common">Nematode worm</name>
    <dbReference type="NCBI Taxonomy" id="53992"/>
    <lineage>
        <taxon>Eukaryota</taxon>
        <taxon>Metazoa</taxon>
        <taxon>Ecdysozoa</taxon>
        <taxon>Nematoda</taxon>
        <taxon>Chromadorea</taxon>
        <taxon>Rhabditida</taxon>
        <taxon>Rhabditina</taxon>
        <taxon>Rhabditomorpha</taxon>
        <taxon>Strongyloidea</taxon>
        <taxon>Strongylidae</taxon>
        <taxon>Cylicocyclus</taxon>
    </lineage>
</organism>
<dbReference type="InterPro" id="IPR036388">
    <property type="entry name" value="WH-like_DNA-bd_sf"/>
</dbReference>
<dbReference type="EMBL" id="CATQJL010000305">
    <property type="protein sequence ID" value="CAJ0603769.1"/>
    <property type="molecule type" value="Genomic_DNA"/>
</dbReference>
<evidence type="ECO:0000259" key="9">
    <source>
        <dbReference type="PROSITE" id="PS51057"/>
    </source>
</evidence>
<dbReference type="InterPro" id="IPR043565">
    <property type="entry name" value="PAX_fam"/>
</dbReference>
<feature type="region of interest" description="Disordered" evidence="8">
    <location>
        <begin position="48"/>
        <end position="67"/>
    </location>
</feature>
<dbReference type="SUPFAM" id="SSF46689">
    <property type="entry name" value="Homeodomain-like"/>
    <property type="match status" value="1"/>
</dbReference>
<dbReference type="PANTHER" id="PTHR45636">
    <property type="entry name" value="PAIRED BOX PROTEIN PAX-6-RELATED-RELATED"/>
    <property type="match status" value="1"/>
</dbReference>
<dbReference type="PANTHER" id="PTHR45636:SF27">
    <property type="entry name" value="PAIRED DOMAIN-CONTAINING PROTEIN"/>
    <property type="match status" value="1"/>
</dbReference>
<evidence type="ECO:0000256" key="2">
    <source>
        <dbReference type="ARBA" id="ARBA00022473"/>
    </source>
</evidence>
<keyword evidence="7" id="KW-0539">Nucleus</keyword>
<dbReference type="GO" id="GO:0005634">
    <property type="term" value="C:nucleus"/>
    <property type="evidence" value="ECO:0007669"/>
    <property type="project" value="UniProtKB-SubCell"/>
</dbReference>
<evidence type="ECO:0000256" key="3">
    <source>
        <dbReference type="ARBA" id="ARBA00022724"/>
    </source>
</evidence>
<feature type="domain" description="Paired" evidence="9">
    <location>
        <begin position="58"/>
        <end position="198"/>
    </location>
</feature>
<dbReference type="InterPro" id="IPR001523">
    <property type="entry name" value="Paired_dom"/>
</dbReference>
<evidence type="ECO:0000256" key="8">
    <source>
        <dbReference type="SAM" id="MobiDB-lite"/>
    </source>
</evidence>
<reference evidence="10" key="1">
    <citation type="submission" date="2023-07" db="EMBL/GenBank/DDBJ databases">
        <authorList>
            <consortium name="CYATHOMIX"/>
        </authorList>
    </citation>
    <scope>NUCLEOTIDE SEQUENCE</scope>
    <source>
        <strain evidence="10">N/A</strain>
    </source>
</reference>
<protein>
    <recommendedName>
        <fullName evidence="9">Paired domain-containing protein</fullName>
    </recommendedName>
</protein>
<evidence type="ECO:0000256" key="1">
    <source>
        <dbReference type="ARBA" id="ARBA00004123"/>
    </source>
</evidence>
<keyword evidence="3" id="KW-0563">Paired box</keyword>
<accession>A0AA36M8W2</accession>
<keyword evidence="4" id="KW-0805">Transcription regulation</keyword>
<evidence type="ECO:0000256" key="6">
    <source>
        <dbReference type="ARBA" id="ARBA00023163"/>
    </source>
</evidence>
<sequence>MMSYYLPQGMTPSVSNTYYTSLEAPRLTTEIPEDNEVLPDAIETITDSTKPEDIRKPRRKGTNLYGRPYCPGRPLSMAERRRIIELHMSGMKVNAISKTLCISHGCVSKIISRYRQTGILSPASSPEQRRSRRKKNESPPAEAQEYKSEFKQEYPHPDYIPHEFRVHYAAQPHPADMPMQHYTMIPEQMLVSDYPQSVLL</sequence>
<dbReference type="PROSITE" id="PS51057">
    <property type="entry name" value="PAIRED_2"/>
    <property type="match status" value="1"/>
</dbReference>
<dbReference type="InterPro" id="IPR009057">
    <property type="entry name" value="Homeodomain-like_sf"/>
</dbReference>
<keyword evidence="11" id="KW-1185">Reference proteome</keyword>
<keyword evidence="5" id="KW-0238">DNA-binding</keyword>
<evidence type="ECO:0000256" key="4">
    <source>
        <dbReference type="ARBA" id="ARBA00023015"/>
    </source>
</evidence>
<dbReference type="Gene3D" id="1.10.10.10">
    <property type="entry name" value="Winged helix-like DNA-binding domain superfamily/Winged helix DNA-binding domain"/>
    <property type="match status" value="1"/>
</dbReference>
<evidence type="ECO:0000256" key="5">
    <source>
        <dbReference type="ARBA" id="ARBA00023125"/>
    </source>
</evidence>
<feature type="region of interest" description="Disordered" evidence="8">
    <location>
        <begin position="118"/>
        <end position="152"/>
    </location>
</feature>
<gene>
    <name evidence="10" type="ORF">CYNAS_LOCUS15752</name>
</gene>
<dbReference type="AlphaFoldDB" id="A0AA36M8W2"/>